<gene>
    <name evidence="1" type="ordered locus">Deipe_0451</name>
</gene>
<name>K9ZYP7_DEIPD</name>
<keyword evidence="2" id="KW-1185">Reference proteome</keyword>
<evidence type="ECO:0000313" key="2">
    <source>
        <dbReference type="Proteomes" id="UP000010467"/>
    </source>
</evidence>
<dbReference type="STRING" id="937777.Deipe_0451"/>
<dbReference type="AlphaFoldDB" id="K9ZYP7"/>
<dbReference type="EMBL" id="CP003382">
    <property type="protein sequence ID" value="AFZ66047.1"/>
    <property type="molecule type" value="Genomic_DNA"/>
</dbReference>
<protein>
    <submittedName>
        <fullName evidence="1">Uncharacterized protein</fullName>
    </submittedName>
</protein>
<dbReference type="Proteomes" id="UP000010467">
    <property type="component" value="Chromosome"/>
</dbReference>
<organism evidence="1 2">
    <name type="scientific">Deinococcus peraridilitoris (strain DSM 19664 / LMG 22246 / CIP 109416 / KR-200)</name>
    <dbReference type="NCBI Taxonomy" id="937777"/>
    <lineage>
        <taxon>Bacteria</taxon>
        <taxon>Thermotogati</taxon>
        <taxon>Deinococcota</taxon>
        <taxon>Deinococci</taxon>
        <taxon>Deinococcales</taxon>
        <taxon>Deinococcaceae</taxon>
        <taxon>Deinococcus</taxon>
    </lineage>
</organism>
<dbReference type="RefSeq" id="WP_015234357.1">
    <property type="nucleotide sequence ID" value="NC_019793.1"/>
</dbReference>
<accession>K9ZYP7</accession>
<dbReference type="PATRIC" id="fig|937777.3.peg.458"/>
<sequence>MSQTEVVTRPELTLTLKVPETDFDGVDLTLALQFIIDAKQHFDRYGGSESTRYGLWSSYKVLHRVMARYAEALGDSALFGAFPDPDELFAR</sequence>
<proteinExistence type="predicted"/>
<dbReference type="HOGENOM" id="CLU_2422054_0_0_0"/>
<evidence type="ECO:0000313" key="1">
    <source>
        <dbReference type="EMBL" id="AFZ66047.1"/>
    </source>
</evidence>
<dbReference type="KEGG" id="dpd:Deipe_0451"/>
<reference evidence="2" key="1">
    <citation type="submission" date="2012-03" db="EMBL/GenBank/DDBJ databases">
        <title>Complete sequence of chromosome of Deinococcus peraridilitoris DSM 19664.</title>
        <authorList>
            <person name="Lucas S."/>
            <person name="Copeland A."/>
            <person name="Lapidus A."/>
            <person name="Glavina del Rio T."/>
            <person name="Dalin E."/>
            <person name="Tice H."/>
            <person name="Bruce D."/>
            <person name="Goodwin L."/>
            <person name="Pitluck S."/>
            <person name="Peters L."/>
            <person name="Mikhailova N."/>
            <person name="Lu M."/>
            <person name="Kyrpides N."/>
            <person name="Mavromatis K."/>
            <person name="Ivanova N."/>
            <person name="Brettin T."/>
            <person name="Detter J.C."/>
            <person name="Han C."/>
            <person name="Larimer F."/>
            <person name="Land M."/>
            <person name="Hauser L."/>
            <person name="Markowitz V."/>
            <person name="Cheng J.-F."/>
            <person name="Hugenholtz P."/>
            <person name="Woyke T."/>
            <person name="Wu D."/>
            <person name="Pukall R."/>
            <person name="Steenblock K."/>
            <person name="Brambilla E."/>
            <person name="Klenk H.-P."/>
            <person name="Eisen J.A."/>
        </authorList>
    </citation>
    <scope>NUCLEOTIDE SEQUENCE [LARGE SCALE GENOMIC DNA]</scope>
    <source>
        <strain evidence="2">DSM 19664 / LMG 22246 / CIP 109416 / KR-200</strain>
    </source>
</reference>